<feature type="region of interest" description="Disordered" evidence="1">
    <location>
        <begin position="1231"/>
        <end position="1252"/>
    </location>
</feature>
<dbReference type="PROSITE" id="PS51194">
    <property type="entry name" value="HELICASE_CTER"/>
    <property type="match status" value="1"/>
</dbReference>
<dbReference type="OrthoDB" id="1564766at2759"/>
<reference evidence="3" key="1">
    <citation type="submission" date="2019-11" db="EMBL/GenBank/DDBJ databases">
        <authorList>
            <person name="Liu Y."/>
            <person name="Hou J."/>
            <person name="Li T.-Q."/>
            <person name="Guan C.-H."/>
            <person name="Wu X."/>
            <person name="Wu H.-Z."/>
            <person name="Ling F."/>
            <person name="Zhang R."/>
            <person name="Shi X.-G."/>
            <person name="Ren J.-P."/>
            <person name="Chen E.-F."/>
            <person name="Sun J.-M."/>
        </authorList>
    </citation>
    <scope>NUCLEOTIDE SEQUENCE</scope>
    <source>
        <strain evidence="3">Adult_tree_wgs_1</strain>
        <tissue evidence="3">Leaves</tissue>
    </source>
</reference>
<feature type="compositionally biased region" description="Low complexity" evidence="1">
    <location>
        <begin position="1234"/>
        <end position="1247"/>
    </location>
</feature>
<feature type="region of interest" description="Disordered" evidence="1">
    <location>
        <begin position="396"/>
        <end position="499"/>
    </location>
</feature>
<name>A0A834H3X1_RHOSS</name>
<dbReference type="InterPro" id="IPR016024">
    <property type="entry name" value="ARM-type_fold"/>
</dbReference>
<dbReference type="Pfam" id="PF02928">
    <property type="entry name" value="zf-C5HC2"/>
    <property type="match status" value="1"/>
</dbReference>
<feature type="region of interest" description="Disordered" evidence="1">
    <location>
        <begin position="1179"/>
        <end position="1201"/>
    </location>
</feature>
<protein>
    <recommendedName>
        <fullName evidence="2">Helicase C-terminal domain-containing protein</fullName>
    </recommendedName>
</protein>
<keyword evidence="4" id="KW-1185">Reference proteome</keyword>
<feature type="compositionally biased region" description="Low complexity" evidence="1">
    <location>
        <begin position="432"/>
        <end position="448"/>
    </location>
</feature>
<feature type="compositionally biased region" description="Polar residues" evidence="1">
    <location>
        <begin position="1188"/>
        <end position="1198"/>
    </location>
</feature>
<evidence type="ECO:0000259" key="2">
    <source>
        <dbReference type="PROSITE" id="PS51194"/>
    </source>
</evidence>
<dbReference type="Proteomes" id="UP000626092">
    <property type="component" value="Unassembled WGS sequence"/>
</dbReference>
<comment type="caution">
    <text evidence="3">The sequence shown here is derived from an EMBL/GenBank/DDBJ whole genome shotgun (WGS) entry which is preliminary data.</text>
</comment>
<dbReference type="GO" id="GO:0030686">
    <property type="term" value="C:90S preribosome"/>
    <property type="evidence" value="ECO:0007669"/>
    <property type="project" value="TreeGrafter"/>
</dbReference>
<dbReference type="InterPro" id="IPR001650">
    <property type="entry name" value="Helicase_C-like"/>
</dbReference>
<dbReference type="SUPFAM" id="SSF52540">
    <property type="entry name" value="P-loop containing nucleoside triphosphate hydrolases"/>
    <property type="match status" value="1"/>
</dbReference>
<dbReference type="PANTHER" id="PTHR13457:SF1">
    <property type="entry name" value="HEAT REPEAT-CONTAINING PROTEIN 1"/>
    <property type="match status" value="1"/>
</dbReference>
<dbReference type="InterPro" id="IPR004198">
    <property type="entry name" value="Znf_C5HC2"/>
</dbReference>
<dbReference type="GO" id="GO:0000462">
    <property type="term" value="P:maturation of SSU-rRNA from tricistronic rRNA transcript (SSU-rRNA, 5.8S rRNA, LSU-rRNA)"/>
    <property type="evidence" value="ECO:0007669"/>
    <property type="project" value="TreeGrafter"/>
</dbReference>
<dbReference type="CDD" id="cd18787">
    <property type="entry name" value="SF2_C_DEAD"/>
    <property type="match status" value="1"/>
</dbReference>
<dbReference type="SMART" id="SM00490">
    <property type="entry name" value="HELICc"/>
    <property type="match status" value="1"/>
</dbReference>
<organism evidence="3 4">
    <name type="scientific">Rhododendron simsii</name>
    <name type="common">Sims's rhododendron</name>
    <dbReference type="NCBI Taxonomy" id="118357"/>
    <lineage>
        <taxon>Eukaryota</taxon>
        <taxon>Viridiplantae</taxon>
        <taxon>Streptophyta</taxon>
        <taxon>Embryophyta</taxon>
        <taxon>Tracheophyta</taxon>
        <taxon>Spermatophyta</taxon>
        <taxon>Magnoliopsida</taxon>
        <taxon>eudicotyledons</taxon>
        <taxon>Gunneridae</taxon>
        <taxon>Pentapetalae</taxon>
        <taxon>asterids</taxon>
        <taxon>Ericales</taxon>
        <taxon>Ericaceae</taxon>
        <taxon>Ericoideae</taxon>
        <taxon>Rhodoreae</taxon>
        <taxon>Rhododendron</taxon>
    </lineage>
</organism>
<dbReference type="SUPFAM" id="SSF48371">
    <property type="entry name" value="ARM repeat"/>
    <property type="match status" value="1"/>
</dbReference>
<gene>
    <name evidence="3" type="ORF">RHSIM_Rhsim03G0111100</name>
</gene>
<accession>A0A834H3X1</accession>
<dbReference type="GO" id="GO:0030515">
    <property type="term" value="F:snoRNA binding"/>
    <property type="evidence" value="ECO:0007669"/>
    <property type="project" value="TreeGrafter"/>
</dbReference>
<sequence length="1831" mass="203902">MGGEEGCGGGEELEGSAAEAVVGAVGVAEEGLAVVGGVRGEEGGKDDEREGKGEEEEDGEGVDNALGFGEDAAEVEGAADGRHGKAGLIDFYRERERERERGRERERDGELDCSSGVLVWDWLQFSEVTEHSWVVSCGNAVYEGFSISLPYSMETGESILDAIFDVDSLEDVQEVEMMYVEEGELVEQDSQSDLGQNIGRDRRAEKQESCETIGVHAVEKQESCSKSCANPRRGPSLMNASWSRGNNQIKIVLNDRGQPVMPESSPLATNMGMLVSDGSLLPLHYMDWQYVPARYKKKVWDEIKMQMILWTMERWFIQSLGKKWQGWKCEAKRLGYTPYDNDADILAHKPSTVTEEQWRCLVYYWNDGDVKFMKMKSKVQRLKRFLEAMGYTDDDLDEFNEGPNENHPDASSAHRQMTTGSNQACPEEIDPPHQTQPEPTLLPQPDQQAGSHHQCEHTPLRRSSSAPVQPLPASETLETKHPSTANHFQSSKPHTQSPSTLVGACTALIGDRNPLKRNSLTPTDLFPPSPSIGKVHVYNTEELILCALPYHDTHVFVRIVQLLDTGNSKWKFLDGVKALGAPPPRQVIVQQCICDRGVLEALCNYASPSKKFHPSKAVISFCTVFEVLGSLTTLDDDVVKRVLPYVLSGLQLDAKGGLDLKLLLYMELNIRKQYKTVFFEARCVPSSSDDLCHFTRVSIIKAVPVKEFVNRIVSKLLYSCMRSSQKKNEPISSESGFVGSWAKQILFSINKMYPSEFLGAVHSFLEVAKVQSKNDGPIDEIMCRILDGNLDLSIDVSDSKIWFALEHPKVADRLRFDALHFLVECIWRSQREVYWFGGDLRYRDDESMVKFEGFRIGQGIKVVVPPESYHSQQPGEDVELKLLSIDRLDVRLFALELLTRLPTLFLLSRVFDILVYLDVANASEAVNGAPVDWLPHWQNAIELYQEQGIKTLISHDNADNLRWKDVCGKEGILLKALKTHVDMEWVRREFLCNSSHAVKMESNFDATSERECRVCLFDLHLSAAGCRCSPDRYTCLNHTKHLCLCSWSAKFFLFRYDINELNILVEAVEGKLSAVYRWAKLDLGLALSSSVSKDKIKGEEMIYEKLNLVGISGGTCVLKREMPCQAVLGLEAVKASSKLPKSLHKVKVSNKGSGNVIVLSDDEGEESNVPLPERVKKISALPTEHSQRLSSTSAASGSNHRKDPILIHHVTSVAVMCEMDAKLLPDGVTKGIHSSDSAKGGDSSGPDVNQNVWDLSNAVGNGDCKMSNLGSNNEILELAMVGDLIEVRKLGILSDVIVVMLPSTLLPFVFQALQADVSRFNALYDACYQVLVTEWMLKSVGDLYLQKRLRAEECFLEASSLPSNKMQDLSGVSVAVQVESLHCFVFLCSQLDESKSLHFELLGEFPSLFVLLSSDNKDLQVAAMSCIGLCTLSPHVDFTKWKSGTNTMPFLLSEVWWSDLLRFCHCAALYNCVEESQFFLFKDDSAVESFGVMCLEIVKLVDDSLDDSSTYQHVPLLCDNVAISSSCIQTTVALINVLGPKALPKLPSIMENLMSRSRAVSSSVSAITNYGVDSTSTMSTFLQGTSLHVRLLLPPLLSLYSEAIKSGYSSLLIAFEMLGNLVRKSSIVAYHAKIFDLCLVALDLCRQHPISIRSIEDVEKYVINNTIFLTKSLWRPLFIRCIEWADSNLYESGGEGSTNLDRAIELDLKDAALHSLKTQSLRLALLHRFKPGQIPVTVVASHGLDILTVDLVINYDIPRNPRDYVHRVGRTAREGRGGLAVSFVTESKCLVDEVSLDKQQKRGNDSGKYFLPSLTPDFKWLHSNRAQVVIL</sequence>
<dbReference type="Gene3D" id="3.40.50.300">
    <property type="entry name" value="P-loop containing nucleotide triphosphate hydrolases"/>
    <property type="match status" value="1"/>
</dbReference>
<evidence type="ECO:0000313" key="3">
    <source>
        <dbReference type="EMBL" id="KAF7147136.1"/>
    </source>
</evidence>
<feature type="compositionally biased region" description="Polar residues" evidence="1">
    <location>
        <begin position="482"/>
        <end position="499"/>
    </location>
</feature>
<evidence type="ECO:0000313" key="4">
    <source>
        <dbReference type="Proteomes" id="UP000626092"/>
    </source>
</evidence>
<feature type="region of interest" description="Disordered" evidence="1">
    <location>
        <begin position="35"/>
        <end position="65"/>
    </location>
</feature>
<dbReference type="PANTHER" id="PTHR13457">
    <property type="entry name" value="BAP28"/>
    <property type="match status" value="1"/>
</dbReference>
<dbReference type="GO" id="GO:0045943">
    <property type="term" value="P:positive regulation of transcription by RNA polymerase I"/>
    <property type="evidence" value="ECO:0007669"/>
    <property type="project" value="TreeGrafter"/>
</dbReference>
<dbReference type="Pfam" id="PF00271">
    <property type="entry name" value="Helicase_C"/>
    <property type="match status" value="1"/>
</dbReference>
<feature type="compositionally biased region" description="Polar residues" evidence="1">
    <location>
        <begin position="413"/>
        <end position="424"/>
    </location>
</feature>
<dbReference type="EMBL" id="WJXA01000003">
    <property type="protein sequence ID" value="KAF7147136.1"/>
    <property type="molecule type" value="Genomic_DNA"/>
</dbReference>
<feature type="compositionally biased region" description="Basic and acidic residues" evidence="1">
    <location>
        <begin position="39"/>
        <end position="52"/>
    </location>
</feature>
<dbReference type="InterPro" id="IPR040191">
    <property type="entry name" value="UTP10"/>
</dbReference>
<evidence type="ECO:0000256" key="1">
    <source>
        <dbReference type="SAM" id="MobiDB-lite"/>
    </source>
</evidence>
<dbReference type="GO" id="GO:0032040">
    <property type="term" value="C:small-subunit processome"/>
    <property type="evidence" value="ECO:0007669"/>
    <property type="project" value="TreeGrafter"/>
</dbReference>
<dbReference type="GO" id="GO:0034455">
    <property type="term" value="C:t-UTP complex"/>
    <property type="evidence" value="ECO:0007669"/>
    <property type="project" value="TreeGrafter"/>
</dbReference>
<proteinExistence type="predicted"/>
<dbReference type="InterPro" id="IPR027417">
    <property type="entry name" value="P-loop_NTPase"/>
</dbReference>
<feature type="domain" description="Helicase C-terminal" evidence="2">
    <location>
        <begin position="1657"/>
        <end position="1815"/>
    </location>
</feature>